<dbReference type="Proteomes" id="UP000023152">
    <property type="component" value="Unassembled WGS sequence"/>
</dbReference>
<keyword evidence="3" id="KW-1185">Reference proteome</keyword>
<feature type="compositionally biased region" description="Basic and acidic residues" evidence="1">
    <location>
        <begin position="618"/>
        <end position="628"/>
    </location>
</feature>
<name>X6NDF8_RETFI</name>
<feature type="non-terminal residue" evidence="2">
    <location>
        <position position="1"/>
    </location>
</feature>
<evidence type="ECO:0000256" key="1">
    <source>
        <dbReference type="SAM" id="MobiDB-lite"/>
    </source>
</evidence>
<feature type="region of interest" description="Disordered" evidence="1">
    <location>
        <begin position="611"/>
        <end position="638"/>
    </location>
</feature>
<accession>X6NDF8</accession>
<evidence type="ECO:0000313" key="2">
    <source>
        <dbReference type="EMBL" id="ETO23799.1"/>
    </source>
</evidence>
<proteinExistence type="predicted"/>
<gene>
    <name evidence="2" type="ORF">RFI_13376</name>
</gene>
<evidence type="ECO:0000313" key="3">
    <source>
        <dbReference type="Proteomes" id="UP000023152"/>
    </source>
</evidence>
<reference evidence="2 3" key="1">
    <citation type="journal article" date="2013" name="Curr. Biol.">
        <title>The Genome of the Foraminiferan Reticulomyxa filosa.</title>
        <authorList>
            <person name="Glockner G."/>
            <person name="Hulsmann N."/>
            <person name="Schleicher M."/>
            <person name="Noegel A.A."/>
            <person name="Eichinger L."/>
            <person name="Gallinger C."/>
            <person name="Pawlowski J."/>
            <person name="Sierra R."/>
            <person name="Euteneuer U."/>
            <person name="Pillet L."/>
            <person name="Moustafa A."/>
            <person name="Platzer M."/>
            <person name="Groth M."/>
            <person name="Szafranski K."/>
            <person name="Schliwa M."/>
        </authorList>
    </citation>
    <scope>NUCLEOTIDE SEQUENCE [LARGE SCALE GENOMIC DNA]</scope>
</reference>
<dbReference type="AlphaFoldDB" id="X6NDF8"/>
<comment type="caution">
    <text evidence="2">The sequence shown here is derived from an EMBL/GenBank/DDBJ whole genome shotgun (WGS) entry which is preliminary data.</text>
</comment>
<dbReference type="EMBL" id="ASPP01009699">
    <property type="protein sequence ID" value="ETO23799.1"/>
    <property type="molecule type" value="Genomic_DNA"/>
</dbReference>
<organism evidence="2 3">
    <name type="scientific">Reticulomyxa filosa</name>
    <dbReference type="NCBI Taxonomy" id="46433"/>
    <lineage>
        <taxon>Eukaryota</taxon>
        <taxon>Sar</taxon>
        <taxon>Rhizaria</taxon>
        <taxon>Retaria</taxon>
        <taxon>Foraminifera</taxon>
        <taxon>Monothalamids</taxon>
        <taxon>Reticulomyxidae</taxon>
        <taxon>Reticulomyxa</taxon>
    </lineage>
</organism>
<protein>
    <submittedName>
        <fullName evidence="2">Uncharacterized protein</fullName>
    </submittedName>
</protein>
<sequence>KVRIHTHKIMFKNSTSAAMAWRMAKVPESGLSESKSDFTFSALSENIDKILPGMFDRLKSNEQINVTVQNEMTLKLIALFNMREQWFNRSDIDGCFPFLSEVEHVLHLDLKNIQFNYYVETSNYQSKVFWTISLHYYQPDNERSIINVTQMLAHAIYATKSEMASLSPEMQRFLKWISIEKCSSMIPFGDQLQLLKVAVHSPTNVVQSKEWKVFIELIEKMYFDQTLGSEHLCTFKRRINRGMDEDKLLATTLDKKTAQLWQRLNSDHNCTIDEVHQAIELISPPELRPVLRQLKCIPENEDARDVLRDLLQGLPSDMIDLFCSKCESDSSQMNWRQVLKLIFDYYCKAEFLQKNLCQWCIDTFCEEKTEATDSKKSKTQLALILSQLMCKRNPSLLHSVVKAVLVNDETEKEKEGEEKKENKVTDSFLKISELLAMYLQMLCERPSEKKCEKTDLVKQYLELVANKDEFIARLKSKESPEKYIDEILQKKQPLVAMYLKEVCKINPSPEPENNSESTTKPKISDMDEAWKNTVSRYCHNIVEKLPSKIFEYTMNLLSQCRTLLSTSTMPEDLSKRLDETLCSKATANYSNIKALWEFFCEGGDPRQSFEPVFNGASAHEKNGGRAEEYVDAPRNSRH</sequence>